<feature type="region of interest" description="Disordered" evidence="1">
    <location>
        <begin position="139"/>
        <end position="160"/>
    </location>
</feature>
<proteinExistence type="predicted"/>
<accession>K0T7H5</accession>
<feature type="region of interest" description="Disordered" evidence="1">
    <location>
        <begin position="63"/>
        <end position="111"/>
    </location>
</feature>
<protein>
    <submittedName>
        <fullName evidence="2">Uncharacterized protein</fullName>
    </submittedName>
</protein>
<comment type="caution">
    <text evidence="2">The sequence shown here is derived from an EMBL/GenBank/DDBJ whole genome shotgun (WGS) entry which is preliminary data.</text>
</comment>
<evidence type="ECO:0000256" key="1">
    <source>
        <dbReference type="SAM" id="MobiDB-lite"/>
    </source>
</evidence>
<reference evidence="2 3" key="1">
    <citation type="journal article" date="2012" name="Genome Biol.">
        <title>Genome and low-iron response of an oceanic diatom adapted to chronic iron limitation.</title>
        <authorList>
            <person name="Lommer M."/>
            <person name="Specht M."/>
            <person name="Roy A.S."/>
            <person name="Kraemer L."/>
            <person name="Andreson R."/>
            <person name="Gutowska M.A."/>
            <person name="Wolf J."/>
            <person name="Bergner S.V."/>
            <person name="Schilhabel M.B."/>
            <person name="Klostermeier U.C."/>
            <person name="Beiko R.G."/>
            <person name="Rosenstiel P."/>
            <person name="Hippler M."/>
            <person name="Laroche J."/>
        </authorList>
    </citation>
    <scope>NUCLEOTIDE SEQUENCE [LARGE SCALE GENOMIC DNA]</scope>
    <source>
        <strain evidence="2 3">CCMP1005</strain>
    </source>
</reference>
<evidence type="ECO:0000313" key="3">
    <source>
        <dbReference type="Proteomes" id="UP000266841"/>
    </source>
</evidence>
<gene>
    <name evidence="2" type="ORF">THAOC_09507</name>
</gene>
<name>K0T7H5_THAOC</name>
<dbReference type="Proteomes" id="UP000266841">
    <property type="component" value="Unassembled WGS sequence"/>
</dbReference>
<organism evidence="2 3">
    <name type="scientific">Thalassiosira oceanica</name>
    <name type="common">Marine diatom</name>
    <dbReference type="NCBI Taxonomy" id="159749"/>
    <lineage>
        <taxon>Eukaryota</taxon>
        <taxon>Sar</taxon>
        <taxon>Stramenopiles</taxon>
        <taxon>Ochrophyta</taxon>
        <taxon>Bacillariophyta</taxon>
        <taxon>Coscinodiscophyceae</taxon>
        <taxon>Thalassiosirophycidae</taxon>
        <taxon>Thalassiosirales</taxon>
        <taxon>Thalassiosiraceae</taxon>
        <taxon>Thalassiosira</taxon>
    </lineage>
</organism>
<keyword evidence="3" id="KW-1185">Reference proteome</keyword>
<sequence>MTRQQASYGYELRVLRYPPHVTQDRWRRNDCSALKSFSVHQSAMSSRVITNFDRASARTNDMNGPRFGSLSAASDDGGYTNRRLYDTDKPPRTAQETTRLSPKSINPGGATIKLDIKSSSCAPSRRRVATVRVVGKDVTSRKKKAATAMNRGQGASLSLHRRRNTRRFQRPAKVVDNEESYYESDYESYYESDDEDDTNLFAALWDEFLRDLRKW</sequence>
<feature type="compositionally biased region" description="Polar residues" evidence="1">
    <location>
        <begin position="94"/>
        <end position="104"/>
    </location>
</feature>
<evidence type="ECO:0000313" key="2">
    <source>
        <dbReference type="EMBL" id="EJK69251.1"/>
    </source>
</evidence>
<dbReference type="EMBL" id="AGNL01010308">
    <property type="protein sequence ID" value="EJK69251.1"/>
    <property type="molecule type" value="Genomic_DNA"/>
</dbReference>
<dbReference type="AlphaFoldDB" id="K0T7H5"/>